<sequence length="686" mass="76175">MTINLMTFKKPMLCTFILASLTLSGCQLNKTSKQSSLSSAQVQTQQVDLTSLYSESATSGVTLSADGQWIAFLKTSNGAQNIHLVQSGKQASQAIPLTHLSDSVDSFLWSHNKHEILFSKDTEGNENSQVYRLRFDPSNLEQSVNIERLTHNDEVNYRLVSQLKDRPHRAVLFANHLDSKRLDFFALDMNTQTLSLLQKNDIGFYSALSDKAGNPTLATVLNGDNSTTLYKRENHSWKAILHTQPGEVIMLQSYNQAQNTAYISGSIQGRDKQELILVDLTSDQMRTIHKDPLGNSDLHQAVFNEDGEPLLASYYGSRLRNYPLTAATKTTLEAIKSQLVGDFDIHVEKINQSKDQWFVKATYANQPDKRFVYHPTTHKLVDLLNQEPSFNPDNLGVRKSITYKAKDGVEIQAYLTLPQHNQKNLPAIILPHGGPWVRDSWEFSSGTFVPVAHYFASRGYAVLQPNFRGSLGFGKHFTELGNKNWGTGTMQQDLTDGVQYLIDNGIADKARIGIMGGSYGGYAALSGATFTPDLYRAAVSYVGPSSLIAMIESFPDYYRPYLGSFFAAVGDPQIESNRKDMESRSPINFVANIKTPVLLIQGANDPRVPQAQSEMIAKKLFDTGREVEYVLAKDEGHGFLQHNNKLAAIIAMENFFAKHLGGAKSSTVDSKLTEHLATLTVDVSKL</sequence>
<keyword evidence="1" id="KW-0378">Hydrolase</keyword>
<name>A0A2A5JMA6_PSEO7</name>
<accession>A0A2A5JMA6</accession>
<evidence type="ECO:0000259" key="3">
    <source>
        <dbReference type="Pfam" id="PF00326"/>
    </source>
</evidence>
<dbReference type="SUPFAM" id="SSF82171">
    <property type="entry name" value="DPP6 N-terminal domain-like"/>
    <property type="match status" value="1"/>
</dbReference>
<evidence type="ECO:0000313" key="5">
    <source>
        <dbReference type="Proteomes" id="UP000228621"/>
    </source>
</evidence>
<dbReference type="EMBL" id="NKHF01000077">
    <property type="protein sequence ID" value="PCK30560.1"/>
    <property type="molecule type" value="Genomic_DNA"/>
</dbReference>
<gene>
    <name evidence="4" type="ORF">CEX98_16420</name>
</gene>
<protein>
    <submittedName>
        <fullName evidence="4">Peptidase S9</fullName>
    </submittedName>
</protein>
<evidence type="ECO:0000256" key="2">
    <source>
        <dbReference type="SAM" id="SignalP"/>
    </source>
</evidence>
<dbReference type="InterPro" id="IPR001375">
    <property type="entry name" value="Peptidase_S9_cat"/>
</dbReference>
<dbReference type="Pfam" id="PF00326">
    <property type="entry name" value="Peptidase_S9"/>
    <property type="match status" value="1"/>
</dbReference>
<dbReference type="PANTHER" id="PTHR42776:SF27">
    <property type="entry name" value="DIPEPTIDYL PEPTIDASE FAMILY MEMBER 6"/>
    <property type="match status" value="1"/>
</dbReference>
<dbReference type="Gene3D" id="2.120.10.30">
    <property type="entry name" value="TolB, C-terminal domain"/>
    <property type="match status" value="1"/>
</dbReference>
<evidence type="ECO:0000256" key="1">
    <source>
        <dbReference type="ARBA" id="ARBA00022801"/>
    </source>
</evidence>
<dbReference type="OrthoDB" id="4269629at2"/>
<dbReference type="SUPFAM" id="SSF53474">
    <property type="entry name" value="alpha/beta-Hydrolases"/>
    <property type="match status" value="1"/>
</dbReference>
<dbReference type="Proteomes" id="UP000228621">
    <property type="component" value="Unassembled WGS sequence"/>
</dbReference>
<dbReference type="GO" id="GO:0006508">
    <property type="term" value="P:proteolysis"/>
    <property type="evidence" value="ECO:0007669"/>
    <property type="project" value="InterPro"/>
</dbReference>
<dbReference type="AlphaFoldDB" id="A0A2A5JMA6"/>
<dbReference type="PANTHER" id="PTHR42776">
    <property type="entry name" value="SERINE PEPTIDASE S9 FAMILY MEMBER"/>
    <property type="match status" value="1"/>
</dbReference>
<dbReference type="Gene3D" id="3.40.50.1820">
    <property type="entry name" value="alpha/beta hydrolase"/>
    <property type="match status" value="1"/>
</dbReference>
<evidence type="ECO:0000313" key="4">
    <source>
        <dbReference type="EMBL" id="PCK30560.1"/>
    </source>
</evidence>
<dbReference type="RefSeq" id="WP_099643118.1">
    <property type="nucleotide sequence ID" value="NZ_NKHF01000077.1"/>
</dbReference>
<feature type="chain" id="PRO_5012562911" evidence="2">
    <location>
        <begin position="26"/>
        <end position="686"/>
    </location>
</feature>
<dbReference type="InterPro" id="IPR029058">
    <property type="entry name" value="AB_hydrolase_fold"/>
</dbReference>
<keyword evidence="5" id="KW-1185">Reference proteome</keyword>
<organism evidence="4 5">
    <name type="scientific">Pseudoalteromonas piscicida</name>
    <dbReference type="NCBI Taxonomy" id="43662"/>
    <lineage>
        <taxon>Bacteria</taxon>
        <taxon>Pseudomonadati</taxon>
        <taxon>Pseudomonadota</taxon>
        <taxon>Gammaproteobacteria</taxon>
        <taxon>Alteromonadales</taxon>
        <taxon>Pseudoalteromonadaceae</taxon>
        <taxon>Pseudoalteromonas</taxon>
    </lineage>
</organism>
<feature type="domain" description="Peptidase S9 prolyl oligopeptidase catalytic" evidence="3">
    <location>
        <begin position="452"/>
        <end position="662"/>
    </location>
</feature>
<dbReference type="GO" id="GO:0004252">
    <property type="term" value="F:serine-type endopeptidase activity"/>
    <property type="evidence" value="ECO:0007669"/>
    <property type="project" value="TreeGrafter"/>
</dbReference>
<dbReference type="InterPro" id="IPR011042">
    <property type="entry name" value="6-blade_b-propeller_TolB-like"/>
</dbReference>
<proteinExistence type="predicted"/>
<comment type="caution">
    <text evidence="4">The sequence shown here is derived from an EMBL/GenBank/DDBJ whole genome shotgun (WGS) entry which is preliminary data.</text>
</comment>
<reference evidence="5" key="1">
    <citation type="journal article" date="2019" name="Genome Announc.">
        <title>Draft Genome Sequence of Pseudoalteromonas piscicida Strain 36Y ROTHPW, an Hypersaline Seawater Isolate from the South Coast of Sonora, Mexico.</title>
        <authorList>
            <person name="Sanchez-Diaz R."/>
            <person name="Molina-Garza Z.J."/>
            <person name="Cruz-Suarez L.E."/>
            <person name="Selvin J."/>
            <person name="Kiran G.S."/>
            <person name="Ibarra-Gamez J.C."/>
            <person name="Gomez-Gil B."/>
            <person name="Galaviz-Silva L."/>
        </authorList>
    </citation>
    <scope>NUCLEOTIDE SEQUENCE [LARGE SCALE GENOMIC DNA]</scope>
    <source>
        <strain evidence="5">36Y_RITHPW</strain>
    </source>
</reference>
<keyword evidence="2" id="KW-0732">Signal</keyword>
<feature type="signal peptide" evidence="2">
    <location>
        <begin position="1"/>
        <end position="25"/>
    </location>
</feature>